<evidence type="ECO:0000259" key="11">
    <source>
        <dbReference type="Pfam" id="PF17831"/>
    </source>
</evidence>
<dbReference type="NCBIfam" id="TIGR00759">
    <property type="entry name" value="aceE"/>
    <property type="match status" value="1"/>
</dbReference>
<evidence type="ECO:0000313" key="13">
    <source>
        <dbReference type="EMBL" id="AAF09842.1"/>
    </source>
</evidence>
<evidence type="ECO:0000256" key="3">
    <source>
        <dbReference type="ARBA" id="ARBA00017172"/>
    </source>
</evidence>
<feature type="domain" description="Transketolase N-terminal" evidence="10">
    <location>
        <begin position="143"/>
        <end position="335"/>
    </location>
</feature>
<keyword evidence="4 8" id="KW-0560">Oxidoreductase</keyword>
<keyword evidence="5 8" id="KW-0786">Thiamine pyrophosphate</keyword>
<dbReference type="EC" id="1.2.4.1" evidence="2 8"/>
<feature type="domain" description="Transketolase-like C-terminal" evidence="12">
    <location>
        <begin position="755"/>
        <end position="891"/>
    </location>
</feature>
<dbReference type="InParanoid" id="Q9RXQ2"/>
<dbReference type="PATRIC" id="fig|243230.17.peg.419"/>
<keyword evidence="6 8" id="KW-0670">Pyruvate</keyword>
<dbReference type="InterPro" id="IPR041621">
    <property type="entry name" value="PDH_E1_M"/>
</dbReference>
<keyword evidence="9" id="KW-0460">Magnesium</keyword>
<dbReference type="FunFam" id="3.40.50.970:FF:000011">
    <property type="entry name" value="Pyruvate dehydrogenase E1 component"/>
    <property type="match status" value="1"/>
</dbReference>
<evidence type="ECO:0000259" key="10">
    <source>
        <dbReference type="Pfam" id="PF00456"/>
    </source>
</evidence>
<reference evidence="13 14" key="1">
    <citation type="journal article" date="1999" name="Science">
        <title>Genome sequence of the radioresistant bacterium Deinococcus radiodurans R1.</title>
        <authorList>
            <person name="White O."/>
            <person name="Eisen J.A."/>
            <person name="Heidelberg J.F."/>
            <person name="Hickey E.K."/>
            <person name="Peterson J.D."/>
            <person name="Dodson R.J."/>
            <person name="Haft D.H."/>
            <person name="Gwinn M.L."/>
            <person name="Nelson W.C."/>
            <person name="Richardson D.L."/>
            <person name="Moffat K.S."/>
            <person name="Qin H."/>
            <person name="Jiang L."/>
            <person name="Pamphile W."/>
            <person name="Crosby M."/>
            <person name="Shen M."/>
            <person name="Vamathevan J.J."/>
            <person name="Lam P."/>
            <person name="McDonald L."/>
            <person name="Utterback T."/>
            <person name="Zalewski C."/>
            <person name="Makarova K.S."/>
            <person name="Aravind L."/>
            <person name="Daly M.J."/>
            <person name="Minton K.W."/>
            <person name="Fleischmann R.D."/>
            <person name="Ketchum K.A."/>
            <person name="Nelson K.E."/>
            <person name="Salzberg S."/>
            <person name="Smith H.O."/>
            <person name="Venter J.C."/>
            <person name="Fraser C.M."/>
        </authorList>
    </citation>
    <scope>NUCLEOTIDE SEQUENCE [LARGE SCALE GENOMIC DNA]</scope>
    <source>
        <strain evidence="14">ATCC 13939 / DSM 20539 / JCM 16871 / LMG 4051 / NBRC 15346 / NCIMB 9279 / R1 / VKM B-1422</strain>
    </source>
</reference>
<dbReference type="InterPro" id="IPR005474">
    <property type="entry name" value="Transketolase_N"/>
</dbReference>
<dbReference type="KEGG" id="dra:DR_0257"/>
<evidence type="ECO:0000259" key="12">
    <source>
        <dbReference type="Pfam" id="PF22613"/>
    </source>
</evidence>
<dbReference type="Gene3D" id="3.40.50.970">
    <property type="match status" value="2"/>
</dbReference>
<dbReference type="EnsemblBacteria" id="AAF09842">
    <property type="protein sequence ID" value="AAF09842"/>
    <property type="gene ID" value="DR_0257"/>
</dbReference>
<dbReference type="InterPro" id="IPR055152">
    <property type="entry name" value="Transketolase-like_C_2"/>
</dbReference>
<comment type="catalytic activity">
    <reaction evidence="7 8">
        <text>N(6)-[(R)-lipoyl]-L-lysyl-[protein] + pyruvate + H(+) = N(6)-[(R)-S(8)-acetyldihydrolipoyl]-L-lysyl-[protein] + CO2</text>
        <dbReference type="Rhea" id="RHEA:19189"/>
        <dbReference type="Rhea" id="RHEA-COMP:10474"/>
        <dbReference type="Rhea" id="RHEA-COMP:10478"/>
        <dbReference type="ChEBI" id="CHEBI:15361"/>
        <dbReference type="ChEBI" id="CHEBI:15378"/>
        <dbReference type="ChEBI" id="CHEBI:16526"/>
        <dbReference type="ChEBI" id="CHEBI:83099"/>
        <dbReference type="ChEBI" id="CHEBI:83111"/>
        <dbReference type="EC" id="1.2.4.1"/>
    </reaction>
</comment>
<dbReference type="PaxDb" id="243230-DR_0257"/>
<protein>
    <recommendedName>
        <fullName evidence="3 8">Pyruvate dehydrogenase E1 component</fullName>
        <ecNumber evidence="2 8">1.2.4.1</ecNumber>
    </recommendedName>
</protein>
<evidence type="ECO:0000256" key="7">
    <source>
        <dbReference type="ARBA" id="ARBA00051231"/>
    </source>
</evidence>
<dbReference type="Proteomes" id="UP000002524">
    <property type="component" value="Chromosome 1"/>
</dbReference>
<dbReference type="PANTHER" id="PTHR43825:SF3">
    <property type="entry name" value="PYRUVATE DEHYDROGENASE E1 COMPONENT"/>
    <property type="match status" value="1"/>
</dbReference>
<gene>
    <name evidence="13" type="ordered locus">DR_0257</name>
</gene>
<feature type="binding site" evidence="9">
    <location>
        <position position="302"/>
    </location>
    <ligand>
        <name>Mg(2+)</name>
        <dbReference type="ChEBI" id="CHEBI:18420"/>
    </ligand>
</feature>
<evidence type="ECO:0000256" key="6">
    <source>
        <dbReference type="ARBA" id="ARBA00023317"/>
    </source>
</evidence>
<keyword evidence="9" id="KW-0479">Metal-binding</keyword>
<dbReference type="SUPFAM" id="SSF52518">
    <property type="entry name" value="Thiamin diphosphate-binding fold (THDP-binding)"/>
    <property type="match status" value="2"/>
</dbReference>
<dbReference type="CDD" id="cd02017">
    <property type="entry name" value="TPP_E1_EcPDC_like"/>
    <property type="match status" value="1"/>
</dbReference>
<dbReference type="PIR" id="A75541">
    <property type="entry name" value="A75541"/>
</dbReference>
<dbReference type="GO" id="GO:0004739">
    <property type="term" value="F:pyruvate dehydrogenase (acetyl-transferring) activity"/>
    <property type="evidence" value="ECO:0007669"/>
    <property type="project" value="UniProtKB-EC"/>
</dbReference>
<dbReference type="Pfam" id="PF17831">
    <property type="entry name" value="PDH_E1_M"/>
    <property type="match status" value="1"/>
</dbReference>
<dbReference type="InterPro" id="IPR009014">
    <property type="entry name" value="Transketo_C/PFOR_II"/>
</dbReference>
<comment type="cofactor">
    <cofactor evidence="9">
        <name>Mg(2+)</name>
        <dbReference type="ChEBI" id="CHEBI:18420"/>
    </cofactor>
</comment>
<dbReference type="OrthoDB" id="9759664at2"/>
<dbReference type="eggNOG" id="COG2609">
    <property type="taxonomic scope" value="Bacteria"/>
</dbReference>
<dbReference type="InterPro" id="IPR004660">
    <property type="entry name" value="PDH_E1"/>
</dbReference>
<evidence type="ECO:0000256" key="9">
    <source>
        <dbReference type="PIRSR" id="PIRSR000156-1"/>
    </source>
</evidence>
<comment type="cofactor">
    <cofactor evidence="1 8">
        <name>thiamine diphosphate</name>
        <dbReference type="ChEBI" id="CHEBI:58937"/>
    </cofactor>
</comment>
<evidence type="ECO:0000256" key="1">
    <source>
        <dbReference type="ARBA" id="ARBA00001964"/>
    </source>
</evidence>
<evidence type="ECO:0000313" key="14">
    <source>
        <dbReference type="Proteomes" id="UP000002524"/>
    </source>
</evidence>
<keyword evidence="14" id="KW-1185">Reference proteome</keyword>
<dbReference type="PIRSF" id="PIRSF000156">
    <property type="entry name" value="Pyruvate_dh_E1"/>
    <property type="match status" value="1"/>
</dbReference>
<dbReference type="GO" id="GO:0046872">
    <property type="term" value="F:metal ion binding"/>
    <property type="evidence" value="ECO:0007669"/>
    <property type="project" value="UniProtKB-KW"/>
</dbReference>
<evidence type="ECO:0000256" key="2">
    <source>
        <dbReference type="ARBA" id="ARBA00012281"/>
    </source>
</evidence>
<dbReference type="InterPro" id="IPR029061">
    <property type="entry name" value="THDP-binding"/>
</dbReference>
<dbReference type="InterPro" id="IPR035807">
    <property type="entry name" value="PDC_E1_N"/>
</dbReference>
<dbReference type="InterPro" id="IPR051157">
    <property type="entry name" value="PDH/Transketolase"/>
</dbReference>
<dbReference type="Pfam" id="PF22613">
    <property type="entry name" value="Transketolase_C_1"/>
    <property type="match status" value="1"/>
</dbReference>
<feature type="domain" description="Pyruvate dehydrogenase E1 component middle" evidence="11">
    <location>
        <begin position="523"/>
        <end position="735"/>
    </location>
</feature>
<dbReference type="HOGENOM" id="CLU_009154_2_0_0"/>
<dbReference type="STRING" id="243230.DR_0257"/>
<dbReference type="EMBL" id="AE000513">
    <property type="protein sequence ID" value="AAF09842.1"/>
    <property type="molecule type" value="Genomic_DNA"/>
</dbReference>
<proteinExistence type="predicted"/>
<organism evidence="13 14">
    <name type="scientific">Deinococcus radiodurans (strain ATCC 13939 / DSM 20539 / JCM 16871 / CCUG 27074 / LMG 4051 / NBRC 15346 / NCIMB 9279 / VKM B-1422 / R1)</name>
    <dbReference type="NCBI Taxonomy" id="243230"/>
    <lineage>
        <taxon>Bacteria</taxon>
        <taxon>Thermotogati</taxon>
        <taxon>Deinococcota</taxon>
        <taxon>Deinococci</taxon>
        <taxon>Deinococcales</taxon>
        <taxon>Deinococcaceae</taxon>
        <taxon>Deinococcus</taxon>
    </lineage>
</organism>
<feature type="binding site" evidence="9">
    <location>
        <position position="300"/>
    </location>
    <ligand>
        <name>Mg(2+)</name>
        <dbReference type="ChEBI" id="CHEBI:18420"/>
    </ligand>
</feature>
<dbReference type="PANTHER" id="PTHR43825">
    <property type="entry name" value="PYRUVATE DEHYDROGENASE E1 COMPONENT"/>
    <property type="match status" value="1"/>
</dbReference>
<evidence type="ECO:0000256" key="4">
    <source>
        <dbReference type="ARBA" id="ARBA00023002"/>
    </source>
</evidence>
<dbReference type="SUPFAM" id="SSF52922">
    <property type="entry name" value="TK C-terminal domain-like"/>
    <property type="match status" value="1"/>
</dbReference>
<evidence type="ECO:0000256" key="5">
    <source>
        <dbReference type="ARBA" id="ARBA00023052"/>
    </source>
</evidence>
<dbReference type="Gene3D" id="3.40.50.920">
    <property type="match status" value="1"/>
</dbReference>
<evidence type="ECO:0000256" key="8">
    <source>
        <dbReference type="PIRNR" id="PIRNR000156"/>
    </source>
</evidence>
<accession>Q9RXQ2</accession>
<sequence>MTNSGGQSPELFMLEGVSGASYTAFMTPQPPPRPPRADLPEQQREQLNTVETQEWLDSLAYVFANAGSKRAADLLEDLDHYAYFHGAPIEFRQTTPYINTIAAEDQPEYPGDLELERKIRNINRWNSVAMVIKANKKSDGIGGHLSTYASAAELLEVGFNHFFRGHGAGQDRDLVFYQGHAAPGMYARSFLEGRFDEARLNRFRRELQPDGEGLSSYPHPWLMPDYWEFPTVSMGLGPIQAIYQARFIKYLENRGLKPQGNAKVWAFLGDGEMDEPESVGAIRFAAYENLDNLIFVLNANLQRLDGPVRANSKVIQEFEALFRGANWNVIKVIWDSKWDELLQHDYNGVIVKRFEDLVDGESQRYAAFGGKELREHFFNTPELKALIQDWTDADLELLNRGGHDVQKVHAAYASAMGHKGSPTIIIPRTVKGYGLGETAQARNVAHQVKKLEFDALKNLRDLLELPLSDEQVEHLEYYHPGSDSPEVKYTLARREQLGGLIPARQVNFPHLTVPQGSFYEEFAKGSGERQVSTTMAAVGIMSKLLRDKEIGKYIVPIVPDEARTFGMDALVPRIGIYSPRGQTYRPVDFGSLMAYKEAKDGQMLEEGITEAGAMASWIAAGTAYAHHGVPTIPFYVFYSMFGMQRIGDLVWAAADQRARGFLLGATAGRTTLAGEGLQHQDGNSLLQGYVVPTMKTYDPAFAYEVAVIFEEGIRRMYVEDVEEFYYVTVDNENEVQPPMPEHLSHEEIRHGIMKGLYRFQPSTLEGAQHHAQLLASGPAMGAAQEAVKLLEGYGVAADLWSVTSYKELHQEALMVQRHNMLHPTEEPQVSYVAAQLNEENAPGVLISVSDYVKLGADGLNGHLDRKLWTLGTDGFGRSEAREELRDFFEVDTKHVVLATLYALQQRGEVKGEVVAKAIADLGIDPSKPAPVLR</sequence>
<comment type="function">
    <text evidence="8">Component of the pyruvate dehydrogenase (PDH) complex, that catalyzes the overall conversion of pyruvate to acetyl-CoA and CO(2).</text>
</comment>
<dbReference type="AlphaFoldDB" id="Q9RXQ2"/>
<dbReference type="Pfam" id="PF00456">
    <property type="entry name" value="Transketolase_N"/>
    <property type="match status" value="1"/>
</dbReference>
<feature type="binding site" evidence="9">
    <location>
        <position position="270"/>
    </location>
    <ligand>
        <name>Mg(2+)</name>
        <dbReference type="ChEBI" id="CHEBI:18420"/>
    </ligand>
</feature>
<name>Q9RXQ2_DEIRA</name>